<organism evidence="1 2">
    <name type="scientific">Puccinia sorghi</name>
    <dbReference type="NCBI Taxonomy" id="27349"/>
    <lineage>
        <taxon>Eukaryota</taxon>
        <taxon>Fungi</taxon>
        <taxon>Dikarya</taxon>
        <taxon>Basidiomycota</taxon>
        <taxon>Pucciniomycotina</taxon>
        <taxon>Pucciniomycetes</taxon>
        <taxon>Pucciniales</taxon>
        <taxon>Pucciniaceae</taxon>
        <taxon>Puccinia</taxon>
    </lineage>
</organism>
<name>A0A0L6UVB9_9BASI</name>
<protein>
    <recommendedName>
        <fullName evidence="3">F-box domain-containing protein</fullName>
    </recommendedName>
</protein>
<sequence>MAGLLDLPQDVVEIVFKYLVKIDDDLLEGLSSRSHTEGVTAARLRLVCRKWDDWFFVHHLHRTLTFTDGIHSLEFIRKLIRPGSRRPLCQHLMIYDIWTAPSHCLPESAMADQRARPAQGMMNSFESIELLVAFFADTVVELDLEFISCLWLPTRTIDLIGHIENLAVLRLALKSEWLSGCPSLPTLSGEDSDESGGCLGSLIRAARGLERLDISQLPPQCLPRHFPIPLQTTPTITQLDIKLVDEQPIESLINLSRALKPSLKVLSIQSFRDDGLRLVPIFETLREYLEGLFISHESALTHILQMEFPKLRVFRIHYWDGCLADLLTQDLFAMAHIRLIAIYSHTVYRRKNLYTDPFARLPRLEKFVFLHARLGDSPPLSYIKHCRAHRLQCIFLNHGEIPEIMMQKN</sequence>
<comment type="caution">
    <text evidence="1">The sequence shown here is derived from an EMBL/GenBank/DDBJ whole genome shotgun (WGS) entry which is preliminary data.</text>
</comment>
<dbReference type="InterPro" id="IPR032675">
    <property type="entry name" value="LRR_dom_sf"/>
</dbReference>
<dbReference type="OrthoDB" id="2500352at2759"/>
<dbReference type="Gene3D" id="3.80.10.10">
    <property type="entry name" value="Ribonuclease Inhibitor"/>
    <property type="match status" value="1"/>
</dbReference>
<evidence type="ECO:0000313" key="2">
    <source>
        <dbReference type="Proteomes" id="UP000037035"/>
    </source>
</evidence>
<dbReference type="EMBL" id="LAVV01008590">
    <property type="protein sequence ID" value="KNZ52429.1"/>
    <property type="molecule type" value="Genomic_DNA"/>
</dbReference>
<dbReference type="Proteomes" id="UP000037035">
    <property type="component" value="Unassembled WGS sequence"/>
</dbReference>
<dbReference type="AlphaFoldDB" id="A0A0L6UVB9"/>
<evidence type="ECO:0008006" key="3">
    <source>
        <dbReference type="Google" id="ProtNLM"/>
    </source>
</evidence>
<dbReference type="VEuPathDB" id="FungiDB:VP01_357g8"/>
<evidence type="ECO:0000313" key="1">
    <source>
        <dbReference type="EMBL" id="KNZ52429.1"/>
    </source>
</evidence>
<gene>
    <name evidence="1" type="ORF">VP01_357g8</name>
</gene>
<keyword evidence="2" id="KW-1185">Reference proteome</keyword>
<proteinExistence type="predicted"/>
<dbReference type="SUPFAM" id="SSF52058">
    <property type="entry name" value="L domain-like"/>
    <property type="match status" value="1"/>
</dbReference>
<reference evidence="1 2" key="1">
    <citation type="submission" date="2015-08" db="EMBL/GenBank/DDBJ databases">
        <title>Next Generation Sequencing and Analysis of the Genome of Puccinia sorghi L Schw, the Causal Agent of Maize Common Rust.</title>
        <authorList>
            <person name="Rochi L."/>
            <person name="Burguener G."/>
            <person name="Darino M."/>
            <person name="Turjanski A."/>
            <person name="Kreff E."/>
            <person name="Dieguez M.J."/>
            <person name="Sacco F."/>
        </authorList>
    </citation>
    <scope>NUCLEOTIDE SEQUENCE [LARGE SCALE GENOMIC DNA]</scope>
    <source>
        <strain evidence="1 2">RO10H11247</strain>
    </source>
</reference>
<accession>A0A0L6UVB9</accession>